<gene>
    <name evidence="1" type="ORF">OUZ56_002342</name>
</gene>
<accession>A0ABR0A5E3</accession>
<name>A0ABR0A5E3_9CRUS</name>
<protein>
    <submittedName>
        <fullName evidence="1">Uncharacterized protein</fullName>
    </submittedName>
</protein>
<evidence type="ECO:0000313" key="2">
    <source>
        <dbReference type="Proteomes" id="UP001234178"/>
    </source>
</evidence>
<evidence type="ECO:0000313" key="1">
    <source>
        <dbReference type="EMBL" id="KAK4020358.1"/>
    </source>
</evidence>
<dbReference type="EMBL" id="JAOYFB010000036">
    <property type="protein sequence ID" value="KAK4020358.1"/>
    <property type="molecule type" value="Genomic_DNA"/>
</dbReference>
<proteinExistence type="predicted"/>
<comment type="caution">
    <text evidence="1">The sequence shown here is derived from an EMBL/GenBank/DDBJ whole genome shotgun (WGS) entry which is preliminary data.</text>
</comment>
<reference evidence="1 2" key="1">
    <citation type="journal article" date="2023" name="Nucleic Acids Res.">
        <title>The hologenome of Daphnia magna reveals possible DNA methylation and microbiome-mediated evolution of the host genome.</title>
        <authorList>
            <person name="Chaturvedi A."/>
            <person name="Li X."/>
            <person name="Dhandapani V."/>
            <person name="Marshall H."/>
            <person name="Kissane S."/>
            <person name="Cuenca-Cambronero M."/>
            <person name="Asole G."/>
            <person name="Calvet F."/>
            <person name="Ruiz-Romero M."/>
            <person name="Marangio P."/>
            <person name="Guigo R."/>
            <person name="Rago D."/>
            <person name="Mirbahai L."/>
            <person name="Eastwood N."/>
            <person name="Colbourne J.K."/>
            <person name="Zhou J."/>
            <person name="Mallon E."/>
            <person name="Orsini L."/>
        </authorList>
    </citation>
    <scope>NUCLEOTIDE SEQUENCE [LARGE SCALE GENOMIC DNA]</scope>
    <source>
        <strain evidence="1">LRV0_1</strain>
    </source>
</reference>
<dbReference type="Proteomes" id="UP001234178">
    <property type="component" value="Unassembled WGS sequence"/>
</dbReference>
<keyword evidence="2" id="KW-1185">Reference proteome</keyword>
<organism evidence="1 2">
    <name type="scientific">Daphnia magna</name>
    <dbReference type="NCBI Taxonomy" id="35525"/>
    <lineage>
        <taxon>Eukaryota</taxon>
        <taxon>Metazoa</taxon>
        <taxon>Ecdysozoa</taxon>
        <taxon>Arthropoda</taxon>
        <taxon>Crustacea</taxon>
        <taxon>Branchiopoda</taxon>
        <taxon>Diplostraca</taxon>
        <taxon>Cladocera</taxon>
        <taxon>Anomopoda</taxon>
        <taxon>Daphniidae</taxon>
        <taxon>Daphnia</taxon>
    </lineage>
</organism>
<sequence>MWSVLENHGRKEENGSSIWSCPKSRFMYEAYKPKCVLNSSLWSSPADIRNNQSGSFALAMIYNVFNEKQMEACILINAYTYDYADNQA</sequence>